<gene>
    <name evidence="2" type="ORF">BSL78_28905</name>
</gene>
<protein>
    <recommendedName>
        <fullName evidence="1">Ig-like domain-containing protein</fullName>
    </recommendedName>
</protein>
<accession>A0A2G8JEW0</accession>
<dbReference type="EMBL" id="MRZV01002228">
    <property type="protein sequence ID" value="PIK34272.1"/>
    <property type="molecule type" value="Genomic_DNA"/>
</dbReference>
<evidence type="ECO:0000259" key="1">
    <source>
        <dbReference type="PROSITE" id="PS50835"/>
    </source>
</evidence>
<dbReference type="InterPro" id="IPR007110">
    <property type="entry name" value="Ig-like_dom"/>
</dbReference>
<dbReference type="OrthoDB" id="6431884at2759"/>
<keyword evidence="3" id="KW-1185">Reference proteome</keyword>
<proteinExistence type="predicted"/>
<dbReference type="InterPro" id="IPR036179">
    <property type="entry name" value="Ig-like_dom_sf"/>
</dbReference>
<dbReference type="AlphaFoldDB" id="A0A2G8JEW0"/>
<dbReference type="Gene3D" id="2.60.40.10">
    <property type="entry name" value="Immunoglobulins"/>
    <property type="match status" value="2"/>
</dbReference>
<feature type="domain" description="Ig-like" evidence="1">
    <location>
        <begin position="126"/>
        <end position="219"/>
    </location>
</feature>
<evidence type="ECO:0000313" key="3">
    <source>
        <dbReference type="Proteomes" id="UP000230750"/>
    </source>
</evidence>
<dbReference type="InterPro" id="IPR013783">
    <property type="entry name" value="Ig-like_fold"/>
</dbReference>
<dbReference type="PROSITE" id="PS50835">
    <property type="entry name" value="IG_LIKE"/>
    <property type="match status" value="2"/>
</dbReference>
<evidence type="ECO:0000313" key="2">
    <source>
        <dbReference type="EMBL" id="PIK34272.1"/>
    </source>
</evidence>
<feature type="domain" description="Ig-like" evidence="1">
    <location>
        <begin position="47"/>
        <end position="124"/>
    </location>
</feature>
<dbReference type="Proteomes" id="UP000230750">
    <property type="component" value="Unassembled WGS sequence"/>
</dbReference>
<reference evidence="2 3" key="1">
    <citation type="journal article" date="2017" name="PLoS Biol.">
        <title>The sea cucumber genome provides insights into morphological evolution and visceral regeneration.</title>
        <authorList>
            <person name="Zhang X."/>
            <person name="Sun L."/>
            <person name="Yuan J."/>
            <person name="Sun Y."/>
            <person name="Gao Y."/>
            <person name="Zhang L."/>
            <person name="Li S."/>
            <person name="Dai H."/>
            <person name="Hamel J.F."/>
            <person name="Liu C."/>
            <person name="Yu Y."/>
            <person name="Liu S."/>
            <person name="Lin W."/>
            <person name="Guo K."/>
            <person name="Jin S."/>
            <person name="Xu P."/>
            <person name="Storey K.B."/>
            <person name="Huan P."/>
            <person name="Zhang T."/>
            <person name="Zhou Y."/>
            <person name="Zhang J."/>
            <person name="Lin C."/>
            <person name="Li X."/>
            <person name="Xing L."/>
            <person name="Huo D."/>
            <person name="Sun M."/>
            <person name="Wang L."/>
            <person name="Mercier A."/>
            <person name="Li F."/>
            <person name="Yang H."/>
            <person name="Xiang J."/>
        </authorList>
    </citation>
    <scope>NUCLEOTIDE SEQUENCE [LARGE SCALE GENOMIC DNA]</scope>
    <source>
        <strain evidence="2">Shaxun</strain>
        <tissue evidence="2">Muscle</tissue>
    </source>
</reference>
<comment type="caution">
    <text evidence="2">The sequence shown here is derived from an EMBL/GenBank/DDBJ whole genome shotgun (WGS) entry which is preliminary data.</text>
</comment>
<organism evidence="2 3">
    <name type="scientific">Stichopus japonicus</name>
    <name type="common">Sea cucumber</name>
    <dbReference type="NCBI Taxonomy" id="307972"/>
    <lineage>
        <taxon>Eukaryota</taxon>
        <taxon>Metazoa</taxon>
        <taxon>Echinodermata</taxon>
        <taxon>Eleutherozoa</taxon>
        <taxon>Echinozoa</taxon>
        <taxon>Holothuroidea</taxon>
        <taxon>Aspidochirotacea</taxon>
        <taxon>Aspidochirotida</taxon>
        <taxon>Stichopodidae</taxon>
        <taxon>Apostichopus</taxon>
    </lineage>
</organism>
<name>A0A2G8JEW0_STIJA</name>
<sequence>MKFRTYACIDVIIFHLSTECTVKSFDFVSAVNCTEQSDCTVVHQLVGEQLSLICDVNNVASSVWKWENEVLYAGTTPIATYKNIDLLEDSYSLNLHPVRISNDGRYVCKDNNGNHIDYCVEVLSVPSIMIFVDDLNELAYFEGISGKEYNVTCKVIATKPVLNMTWTVNGVLINTARLVTENKDKPQTFDMITSMTYNGNGSDDIFNCTSSRENYFSVEKNLLMKTYGMLLTIADN</sequence>
<dbReference type="SUPFAM" id="SSF48726">
    <property type="entry name" value="Immunoglobulin"/>
    <property type="match status" value="2"/>
</dbReference>